<dbReference type="PANTHER" id="PTHR30477:SF3">
    <property type="entry name" value="METAL TRANSPORT SYSTEM MEMBRANE PROTEIN CT_069-RELATED"/>
    <property type="match status" value="1"/>
</dbReference>
<proteinExistence type="inferred from homology"/>
<evidence type="ECO:0000256" key="7">
    <source>
        <dbReference type="ARBA" id="ARBA00023136"/>
    </source>
</evidence>
<keyword evidence="3" id="KW-0813">Transport</keyword>
<dbReference type="GO" id="GO:0043190">
    <property type="term" value="C:ATP-binding cassette (ABC) transporter complex"/>
    <property type="evidence" value="ECO:0007669"/>
    <property type="project" value="InterPro"/>
</dbReference>
<evidence type="ECO:0000259" key="10">
    <source>
        <dbReference type="Pfam" id="PF02742"/>
    </source>
</evidence>
<evidence type="ECO:0000256" key="2">
    <source>
        <dbReference type="ARBA" id="ARBA00008034"/>
    </source>
</evidence>
<feature type="transmembrane region" description="Helical" evidence="9">
    <location>
        <begin position="81"/>
        <end position="101"/>
    </location>
</feature>
<dbReference type="InterPro" id="IPR001367">
    <property type="entry name" value="Fe_dep_repressor"/>
</dbReference>
<name>A0A3B0W749_9ZZZZ</name>
<dbReference type="InterPro" id="IPR001626">
    <property type="entry name" value="ABC_TroCD"/>
</dbReference>
<dbReference type="InterPro" id="IPR036388">
    <property type="entry name" value="WH-like_DNA-bd_sf"/>
</dbReference>
<dbReference type="Pfam" id="PF00950">
    <property type="entry name" value="ABC-3"/>
    <property type="match status" value="1"/>
</dbReference>
<dbReference type="SUPFAM" id="SSF47979">
    <property type="entry name" value="Iron-dependent repressor protein, dimerization domain"/>
    <property type="match status" value="1"/>
</dbReference>
<keyword evidence="7 9" id="KW-0472">Membrane</keyword>
<dbReference type="GO" id="GO:0003700">
    <property type="term" value="F:DNA-binding transcription factor activity"/>
    <property type="evidence" value="ECO:0007669"/>
    <property type="project" value="InterPro"/>
</dbReference>
<comment type="subcellular location">
    <subcellularLocation>
        <location evidence="1">Cell membrane</location>
        <topology evidence="1">Multi-pass membrane protein</topology>
    </subcellularLocation>
</comment>
<feature type="transmembrane region" description="Helical" evidence="9">
    <location>
        <begin position="158"/>
        <end position="176"/>
    </location>
</feature>
<dbReference type="GO" id="GO:0010043">
    <property type="term" value="P:response to zinc ion"/>
    <property type="evidence" value="ECO:0007669"/>
    <property type="project" value="TreeGrafter"/>
</dbReference>
<feature type="transmembrane region" description="Helical" evidence="9">
    <location>
        <begin position="113"/>
        <end position="131"/>
    </location>
</feature>
<dbReference type="GO" id="GO:0046983">
    <property type="term" value="F:protein dimerization activity"/>
    <property type="evidence" value="ECO:0007669"/>
    <property type="project" value="InterPro"/>
</dbReference>
<dbReference type="AlphaFoldDB" id="A0A3B0W749"/>
<dbReference type="GO" id="GO:0055085">
    <property type="term" value="P:transmembrane transport"/>
    <property type="evidence" value="ECO:0007669"/>
    <property type="project" value="InterPro"/>
</dbReference>
<dbReference type="SMART" id="SM00529">
    <property type="entry name" value="HTH_DTXR"/>
    <property type="match status" value="1"/>
</dbReference>
<sequence>MDGFTLFPPPSLWDNWLSFWRFEDINVLWVLMGSILLSMSASVIGGFAFLRKRSLIGDALAHAALPGVMMAFLLFQTRDPLIIFIGALCSSFIGFFLIDWLPKNTKIKADAALAITLSFFFAIGLMLLSYIQGLEVSNKSGLDKILFGQAAAMTEEDIQLLTYVTLFILITVVLFFQKFRLIAFNQDFARTIGMAVNRYELLLALLIVMSVVVGLQLVGVVLMAAILLTPIAAARFWSNQLSHILIIASLLGALSAIISTQISYLAPAMPTGPWMVVSLSVLFILSLLFAPKKGLVKRYFEFQALRQQVAEENILRTLYKLLERKEFMHNHFTQADIQSFRNMPSNCLQSTLKQLGKKSLINTSIQGIQLTQSGLERATQLTRRHRLWENYLNQQAKLLPEQVHQQAERIEHILTDAQEAQLQLELSNSQSDPHGNAIPNTHKTHKAQDAISSTSNTGGRNFD</sequence>
<evidence type="ECO:0000256" key="3">
    <source>
        <dbReference type="ARBA" id="ARBA00022448"/>
    </source>
</evidence>
<feature type="compositionally biased region" description="Polar residues" evidence="8">
    <location>
        <begin position="428"/>
        <end position="441"/>
    </location>
</feature>
<feature type="compositionally biased region" description="Polar residues" evidence="8">
    <location>
        <begin position="450"/>
        <end position="463"/>
    </location>
</feature>
<evidence type="ECO:0000256" key="5">
    <source>
        <dbReference type="ARBA" id="ARBA00022692"/>
    </source>
</evidence>
<reference evidence="11" key="1">
    <citation type="submission" date="2018-06" db="EMBL/GenBank/DDBJ databases">
        <authorList>
            <person name="Zhirakovskaya E."/>
        </authorList>
    </citation>
    <scope>NUCLEOTIDE SEQUENCE</scope>
</reference>
<feature type="domain" description="Iron dependent repressor metal binding and dimerisation" evidence="10">
    <location>
        <begin position="371"/>
        <end position="440"/>
    </location>
</feature>
<evidence type="ECO:0000313" key="11">
    <source>
        <dbReference type="EMBL" id="VAW45139.1"/>
    </source>
</evidence>
<feature type="transmembrane region" description="Helical" evidence="9">
    <location>
        <begin position="55"/>
        <end position="75"/>
    </location>
</feature>
<dbReference type="SUPFAM" id="SSF81345">
    <property type="entry name" value="ABC transporter involved in vitamin B12 uptake, BtuC"/>
    <property type="match status" value="1"/>
</dbReference>
<comment type="similarity">
    <text evidence="2">Belongs to the ABC-3 integral membrane protein family.</text>
</comment>
<accession>A0A3B0W749</accession>
<dbReference type="Pfam" id="PF02742">
    <property type="entry name" value="Fe_dep_repr_C"/>
    <property type="match status" value="1"/>
</dbReference>
<organism evidence="11">
    <name type="scientific">hydrothermal vent metagenome</name>
    <dbReference type="NCBI Taxonomy" id="652676"/>
    <lineage>
        <taxon>unclassified sequences</taxon>
        <taxon>metagenomes</taxon>
        <taxon>ecological metagenomes</taxon>
    </lineage>
</organism>
<dbReference type="EMBL" id="UOFC01000043">
    <property type="protein sequence ID" value="VAW45139.1"/>
    <property type="molecule type" value="Genomic_DNA"/>
</dbReference>
<gene>
    <name evidence="11" type="ORF">MNBD_GAMMA03-531</name>
</gene>
<keyword evidence="5 9" id="KW-0812">Transmembrane</keyword>
<dbReference type="Gene3D" id="1.10.10.10">
    <property type="entry name" value="Winged helix-like DNA-binding domain superfamily/Winged helix DNA-binding domain"/>
    <property type="match status" value="1"/>
</dbReference>
<feature type="region of interest" description="Disordered" evidence="8">
    <location>
        <begin position="428"/>
        <end position="463"/>
    </location>
</feature>
<dbReference type="Gene3D" id="1.10.3470.10">
    <property type="entry name" value="ABC transporter involved in vitamin B12 uptake, BtuC"/>
    <property type="match status" value="1"/>
</dbReference>
<protein>
    <submittedName>
        <fullName evidence="11">Manganese ABC transporter, inner membrane permease protein SitC</fullName>
    </submittedName>
</protein>
<evidence type="ECO:0000256" key="8">
    <source>
        <dbReference type="SAM" id="MobiDB-lite"/>
    </source>
</evidence>
<feature type="transmembrane region" description="Helical" evidence="9">
    <location>
        <begin position="244"/>
        <end position="266"/>
    </location>
</feature>
<keyword evidence="6 9" id="KW-1133">Transmembrane helix</keyword>
<keyword evidence="4" id="KW-1003">Cell membrane</keyword>
<evidence type="ECO:0000256" key="9">
    <source>
        <dbReference type="SAM" id="Phobius"/>
    </source>
</evidence>
<evidence type="ECO:0000256" key="6">
    <source>
        <dbReference type="ARBA" id="ARBA00022989"/>
    </source>
</evidence>
<dbReference type="InterPro" id="IPR037294">
    <property type="entry name" value="ABC_BtuC-like"/>
</dbReference>
<dbReference type="PANTHER" id="PTHR30477">
    <property type="entry name" value="ABC-TRANSPORTER METAL-BINDING PROTEIN"/>
    <property type="match status" value="1"/>
</dbReference>
<evidence type="ECO:0000256" key="1">
    <source>
        <dbReference type="ARBA" id="ARBA00004651"/>
    </source>
</evidence>
<feature type="transmembrane region" description="Helical" evidence="9">
    <location>
        <begin position="27"/>
        <end position="50"/>
    </location>
</feature>
<feature type="transmembrane region" description="Helical" evidence="9">
    <location>
        <begin position="272"/>
        <end position="290"/>
    </location>
</feature>
<evidence type="ECO:0000256" key="4">
    <source>
        <dbReference type="ARBA" id="ARBA00022475"/>
    </source>
</evidence>
<dbReference type="InterPro" id="IPR022689">
    <property type="entry name" value="Iron_dep_repressor"/>
</dbReference>
<dbReference type="GO" id="GO:0046914">
    <property type="term" value="F:transition metal ion binding"/>
    <property type="evidence" value="ECO:0007669"/>
    <property type="project" value="InterPro"/>
</dbReference>
<dbReference type="InterPro" id="IPR036421">
    <property type="entry name" value="Fe_dep_repressor_sf"/>
</dbReference>
<dbReference type="CDD" id="cd06550">
    <property type="entry name" value="TM_ABC_iron-siderophores_like"/>
    <property type="match status" value="1"/>
</dbReference>